<dbReference type="EMBL" id="CP033928">
    <property type="protein sequence ID" value="AZA60102.1"/>
    <property type="molecule type" value="Genomic_DNA"/>
</dbReference>
<evidence type="ECO:0000259" key="1">
    <source>
        <dbReference type="Pfam" id="PF12680"/>
    </source>
</evidence>
<dbReference type="Proteomes" id="UP000269076">
    <property type="component" value="Chromosome"/>
</dbReference>
<gene>
    <name evidence="2" type="ORF">EG340_03180</name>
</gene>
<accession>A0A3G6MWH7</accession>
<protein>
    <submittedName>
        <fullName evidence="2">Nuclear transport factor 2 family protein</fullName>
    </submittedName>
</protein>
<dbReference type="Gene3D" id="3.10.450.50">
    <property type="match status" value="1"/>
</dbReference>
<evidence type="ECO:0000313" key="3">
    <source>
        <dbReference type="Proteomes" id="UP000269076"/>
    </source>
</evidence>
<dbReference type="InterPro" id="IPR032710">
    <property type="entry name" value="NTF2-like_dom_sf"/>
</dbReference>
<dbReference type="Pfam" id="PF12680">
    <property type="entry name" value="SnoaL_2"/>
    <property type="match status" value="1"/>
</dbReference>
<sequence>MLKEILNKATACIAAGNYDQFLAYCTTDTQWTFVGETSLTVIDEVRDYMKEAYIEPPRFKVDLMIEEGNYLTAVGTRSIVNTDSLWIAYE</sequence>
<dbReference type="InterPro" id="IPR037401">
    <property type="entry name" value="SnoaL-like"/>
</dbReference>
<organism evidence="2 3">
    <name type="scientific">Chryseobacterium indoltheticum</name>
    <dbReference type="NCBI Taxonomy" id="254"/>
    <lineage>
        <taxon>Bacteria</taxon>
        <taxon>Pseudomonadati</taxon>
        <taxon>Bacteroidota</taxon>
        <taxon>Flavobacteriia</taxon>
        <taxon>Flavobacteriales</taxon>
        <taxon>Weeksellaceae</taxon>
        <taxon>Chryseobacterium group</taxon>
        <taxon>Chryseobacterium</taxon>
    </lineage>
</organism>
<name>A0A3G6MWH7_9FLAO</name>
<dbReference type="SUPFAM" id="SSF54427">
    <property type="entry name" value="NTF2-like"/>
    <property type="match status" value="1"/>
</dbReference>
<feature type="domain" description="SnoaL-like" evidence="1">
    <location>
        <begin position="11"/>
        <end position="78"/>
    </location>
</feature>
<proteinExistence type="predicted"/>
<reference evidence="2 3" key="1">
    <citation type="submission" date="2018-11" db="EMBL/GenBank/DDBJ databases">
        <title>Proposal to divide the Flavobacteriaceae and reorganize its genera based on Amino Acid Identity values calculated from whole genome sequences.</title>
        <authorList>
            <person name="Nicholson A.C."/>
            <person name="Gulvik C.A."/>
            <person name="Whitney A.M."/>
            <person name="Humrighouse B.W."/>
            <person name="Bell M."/>
            <person name="Holmes B."/>
            <person name="Steigerwalt A."/>
            <person name="Villarma A."/>
            <person name="Sheth M."/>
            <person name="Batra D."/>
            <person name="Pryor J."/>
            <person name="Bernardet J.-F."/>
            <person name="Hugo C."/>
            <person name="Kampfer P."/>
            <person name="Newman J."/>
            <person name="Mcquiston J.R."/>
        </authorList>
    </citation>
    <scope>NUCLEOTIDE SEQUENCE [LARGE SCALE GENOMIC DNA]</scope>
    <source>
        <strain evidence="2 3">G0211</strain>
    </source>
</reference>
<evidence type="ECO:0000313" key="2">
    <source>
        <dbReference type="EMBL" id="AZA60102.1"/>
    </source>
</evidence>
<dbReference type="AlphaFoldDB" id="A0A3G6MWH7"/>